<keyword evidence="4 9" id="KW-0547">Nucleotide-binding</keyword>
<proteinExistence type="inferred from homology"/>
<evidence type="ECO:0000256" key="7">
    <source>
        <dbReference type="ARBA" id="ARBA00048741"/>
    </source>
</evidence>
<dbReference type="GO" id="GO:0004066">
    <property type="term" value="F:asparagine synthase (glutamine-hydrolyzing) activity"/>
    <property type="evidence" value="ECO:0007669"/>
    <property type="project" value="UniProtKB-EC"/>
</dbReference>
<gene>
    <name evidence="12" type="primary">asnB</name>
    <name evidence="12" type="ORF">COU20_02385</name>
</gene>
<evidence type="ECO:0000256" key="3">
    <source>
        <dbReference type="ARBA" id="ARBA00012737"/>
    </source>
</evidence>
<dbReference type="Gene3D" id="3.40.50.620">
    <property type="entry name" value="HUPs"/>
    <property type="match status" value="1"/>
</dbReference>
<evidence type="ECO:0000256" key="2">
    <source>
        <dbReference type="ARBA" id="ARBA00005752"/>
    </source>
</evidence>
<feature type="binding site" evidence="9">
    <location>
        <position position="95"/>
    </location>
    <ligand>
        <name>L-glutamine</name>
        <dbReference type="ChEBI" id="CHEBI:58359"/>
    </ligand>
</feature>
<dbReference type="Gene3D" id="3.60.20.10">
    <property type="entry name" value="Glutamine Phosphoribosylpyrophosphate, subunit 1, domain 1"/>
    <property type="match status" value="1"/>
</dbReference>
<evidence type="ECO:0000313" key="12">
    <source>
        <dbReference type="EMBL" id="PIR82461.1"/>
    </source>
</evidence>
<dbReference type="PANTHER" id="PTHR43284">
    <property type="entry name" value="ASPARAGINE SYNTHETASE (GLUTAMINE-HYDROLYZING)"/>
    <property type="match status" value="1"/>
</dbReference>
<comment type="catalytic activity">
    <reaction evidence="7">
        <text>L-aspartate + L-glutamine + ATP + H2O = L-asparagine + L-glutamate + AMP + diphosphate + H(+)</text>
        <dbReference type="Rhea" id="RHEA:12228"/>
        <dbReference type="ChEBI" id="CHEBI:15377"/>
        <dbReference type="ChEBI" id="CHEBI:15378"/>
        <dbReference type="ChEBI" id="CHEBI:29985"/>
        <dbReference type="ChEBI" id="CHEBI:29991"/>
        <dbReference type="ChEBI" id="CHEBI:30616"/>
        <dbReference type="ChEBI" id="CHEBI:33019"/>
        <dbReference type="ChEBI" id="CHEBI:58048"/>
        <dbReference type="ChEBI" id="CHEBI:58359"/>
        <dbReference type="ChEBI" id="CHEBI:456215"/>
        <dbReference type="EC" id="6.3.5.4"/>
    </reaction>
</comment>
<feature type="domain" description="Glutamine amidotransferase type-2" evidence="11">
    <location>
        <begin position="2"/>
        <end position="211"/>
    </location>
</feature>
<dbReference type="Pfam" id="PF13522">
    <property type="entry name" value="GATase_6"/>
    <property type="match status" value="1"/>
</dbReference>
<feature type="active site" description="For GATase activity" evidence="8">
    <location>
        <position position="2"/>
    </location>
</feature>
<keyword evidence="8" id="KW-0028">Amino-acid biosynthesis</keyword>
<evidence type="ECO:0000256" key="10">
    <source>
        <dbReference type="PIRSR" id="PIRSR001589-3"/>
    </source>
</evidence>
<evidence type="ECO:0000256" key="5">
    <source>
        <dbReference type="ARBA" id="ARBA00022840"/>
    </source>
</evidence>
<evidence type="ECO:0000259" key="11">
    <source>
        <dbReference type="PROSITE" id="PS51278"/>
    </source>
</evidence>
<dbReference type="Pfam" id="PF00733">
    <property type="entry name" value="Asn_synthase"/>
    <property type="match status" value="1"/>
</dbReference>
<keyword evidence="6 8" id="KW-0315">Glutamine amidotransferase</keyword>
<dbReference type="InterPro" id="IPR029055">
    <property type="entry name" value="Ntn_hydrolases_N"/>
</dbReference>
<evidence type="ECO:0000256" key="8">
    <source>
        <dbReference type="PIRSR" id="PIRSR001589-1"/>
    </source>
</evidence>
<evidence type="ECO:0000256" key="9">
    <source>
        <dbReference type="PIRSR" id="PIRSR001589-2"/>
    </source>
</evidence>
<dbReference type="AlphaFoldDB" id="A0A2H0U7R2"/>
<dbReference type="NCBIfam" id="TIGR01536">
    <property type="entry name" value="asn_synth_AEB"/>
    <property type="match status" value="1"/>
</dbReference>
<accession>A0A2H0U7R2</accession>
<evidence type="ECO:0000256" key="1">
    <source>
        <dbReference type="ARBA" id="ARBA00005187"/>
    </source>
</evidence>
<sequence length="588" mass="65906">MCGIIGITGAHEGLIREAAKTFAYRGPDFSAVVSDGRVTLGHNRLSIIGLDPHANQPMANADDTLRIVFNGEIYNYKELRQELESLGHFCVTASDTEVLLHAYKAWGNAMVGRLRGMYALALYDRSAGALVLMTDYANMKPLFYAQVGSVFMFASELKGVIAMLRGVGGKIAADEEALDIYWALGYVPVPRTIFHAVRRMPRRTVLTVDVATGICTEHEYEKLSTHALTVEELQALIERKVQSHLVADVPVGLFFSGGTDSSLIASILTARNIRIEAFSLELMARPEDKAYFNAIAKHVALSIRKRYFGIKEFDEIYPTVVAQIDEPFSDSSLFPMYFLSRMAAEHVKVVLTGDGGDEYFLGYPRSLVLSRMVGAPLDAEMTILDYLYIGTPRFRGKVRLFEKLFSFFRKPLSYYLLTVSPTKDLMRPRQWRHAKRTLGSRNASPTSLDAEFYLENGILRKVDIATMYSSLEARMPLLDPEIVAAAEAGMPALLPLQSKKPLLKRMLATYLPSSLVYRGKRGFGLDAPVFFAASRYLERDYKSALAYLGEKRLIDLRRLPEATTLVRRRPSMLWQTLLLYHSLKNAGI</sequence>
<comment type="pathway">
    <text evidence="1">Amino-acid biosynthesis; L-asparagine biosynthesis; L-asparagine from L-aspartate (L-Gln route): step 1/1.</text>
</comment>
<dbReference type="InterPro" id="IPR033738">
    <property type="entry name" value="AsnB_N"/>
</dbReference>
<feature type="site" description="Important for beta-aspartyl-AMP intermediate formation" evidence="10">
    <location>
        <position position="354"/>
    </location>
</feature>
<dbReference type="InterPro" id="IPR051786">
    <property type="entry name" value="ASN_synthetase/amidase"/>
</dbReference>
<dbReference type="InterPro" id="IPR017932">
    <property type="entry name" value="GATase_2_dom"/>
</dbReference>
<dbReference type="GO" id="GO:0005524">
    <property type="term" value="F:ATP binding"/>
    <property type="evidence" value="ECO:0007669"/>
    <property type="project" value="UniProtKB-KW"/>
</dbReference>
<comment type="similarity">
    <text evidence="2">Belongs to the asparagine synthetase family.</text>
</comment>
<evidence type="ECO:0000256" key="4">
    <source>
        <dbReference type="ARBA" id="ARBA00022741"/>
    </source>
</evidence>
<dbReference type="InterPro" id="IPR014729">
    <property type="entry name" value="Rossmann-like_a/b/a_fold"/>
</dbReference>
<dbReference type="SUPFAM" id="SSF56235">
    <property type="entry name" value="N-terminal nucleophile aminohydrolases (Ntn hydrolases)"/>
    <property type="match status" value="1"/>
</dbReference>
<dbReference type="CDD" id="cd01991">
    <property type="entry name" value="Asn_synthase_B_C"/>
    <property type="match status" value="1"/>
</dbReference>
<dbReference type="PANTHER" id="PTHR43284:SF1">
    <property type="entry name" value="ASPARAGINE SYNTHETASE"/>
    <property type="match status" value="1"/>
</dbReference>
<dbReference type="GO" id="GO:0006529">
    <property type="term" value="P:asparagine biosynthetic process"/>
    <property type="evidence" value="ECO:0007669"/>
    <property type="project" value="UniProtKB-KW"/>
</dbReference>
<comment type="caution">
    <text evidence="12">The sequence shown here is derived from an EMBL/GenBank/DDBJ whole genome shotgun (WGS) entry which is preliminary data.</text>
</comment>
<dbReference type="GO" id="GO:0005829">
    <property type="term" value="C:cytosol"/>
    <property type="evidence" value="ECO:0007669"/>
    <property type="project" value="TreeGrafter"/>
</dbReference>
<evidence type="ECO:0000256" key="6">
    <source>
        <dbReference type="ARBA" id="ARBA00022962"/>
    </source>
</evidence>
<dbReference type="Proteomes" id="UP000231379">
    <property type="component" value="Unassembled WGS sequence"/>
</dbReference>
<keyword evidence="8" id="KW-0061">Asparagine biosynthesis</keyword>
<evidence type="ECO:0000313" key="13">
    <source>
        <dbReference type="Proteomes" id="UP000231379"/>
    </source>
</evidence>
<dbReference type="SUPFAM" id="SSF52402">
    <property type="entry name" value="Adenine nucleotide alpha hydrolases-like"/>
    <property type="match status" value="1"/>
</dbReference>
<dbReference type="InterPro" id="IPR006426">
    <property type="entry name" value="Asn_synth_AEB"/>
</dbReference>
<organism evidence="12 13">
    <name type="scientific">Candidatus Kaiserbacteria bacterium CG10_big_fil_rev_8_21_14_0_10_59_10</name>
    <dbReference type="NCBI Taxonomy" id="1974612"/>
    <lineage>
        <taxon>Bacteria</taxon>
        <taxon>Candidatus Kaiseribacteriota</taxon>
    </lineage>
</organism>
<reference evidence="13" key="1">
    <citation type="submission" date="2017-09" db="EMBL/GenBank/DDBJ databases">
        <title>Depth-based differentiation of microbial function through sediment-hosted aquifers and enrichment of novel symbionts in the deep terrestrial subsurface.</title>
        <authorList>
            <person name="Probst A.J."/>
            <person name="Ladd B."/>
            <person name="Jarett J.K."/>
            <person name="Geller-Mcgrath D.E."/>
            <person name="Sieber C.M.K."/>
            <person name="Emerson J.B."/>
            <person name="Anantharaman K."/>
            <person name="Thomas B.C."/>
            <person name="Malmstrom R."/>
            <person name="Stieglmeier M."/>
            <person name="Klingl A."/>
            <person name="Woyke T."/>
            <person name="Ryan C.M."/>
            <person name="Banfield J.F."/>
        </authorList>
    </citation>
    <scope>NUCLEOTIDE SEQUENCE [LARGE SCALE GENOMIC DNA]</scope>
</reference>
<dbReference type="EC" id="6.3.5.4" evidence="3"/>
<dbReference type="EMBL" id="PFBM01000014">
    <property type="protein sequence ID" value="PIR82461.1"/>
    <property type="molecule type" value="Genomic_DNA"/>
</dbReference>
<dbReference type="PROSITE" id="PS51278">
    <property type="entry name" value="GATASE_TYPE_2"/>
    <property type="match status" value="1"/>
</dbReference>
<name>A0A2H0U7R2_9BACT</name>
<dbReference type="CDD" id="cd00712">
    <property type="entry name" value="AsnB"/>
    <property type="match status" value="1"/>
</dbReference>
<protein>
    <recommendedName>
        <fullName evidence="3">asparagine synthase (glutamine-hydrolyzing)</fullName>
        <ecNumber evidence="3">6.3.5.4</ecNumber>
    </recommendedName>
</protein>
<dbReference type="PIRSF" id="PIRSF001589">
    <property type="entry name" value="Asn_synthetase_glu-h"/>
    <property type="match status" value="1"/>
</dbReference>
<dbReference type="InterPro" id="IPR001962">
    <property type="entry name" value="Asn_synthase"/>
</dbReference>
<keyword evidence="5 9" id="KW-0067">ATP-binding</keyword>